<name>A0A4R3J504_9PROT</name>
<dbReference type="EMBL" id="SLZW01000011">
    <property type="protein sequence ID" value="TCS60385.1"/>
    <property type="molecule type" value="Genomic_DNA"/>
</dbReference>
<proteinExistence type="inferred from homology"/>
<reference evidence="3 4" key="1">
    <citation type="submission" date="2019-03" db="EMBL/GenBank/DDBJ databases">
        <title>Genomic Encyclopedia of Type Strains, Phase IV (KMG-IV): sequencing the most valuable type-strain genomes for metagenomic binning, comparative biology and taxonomic classification.</title>
        <authorList>
            <person name="Goeker M."/>
        </authorList>
    </citation>
    <scope>NUCLEOTIDE SEQUENCE [LARGE SCALE GENOMIC DNA]</scope>
    <source>
        <strain evidence="3 4">DSM 101688</strain>
    </source>
</reference>
<dbReference type="Proteomes" id="UP000295304">
    <property type="component" value="Unassembled WGS sequence"/>
</dbReference>
<protein>
    <recommendedName>
        <fullName evidence="2">MEMO1 family protein EDD55_11186</fullName>
    </recommendedName>
</protein>
<evidence type="ECO:0000313" key="3">
    <source>
        <dbReference type="EMBL" id="TCS60385.1"/>
    </source>
</evidence>
<dbReference type="Gene3D" id="3.40.830.10">
    <property type="entry name" value="LigB-like"/>
    <property type="match status" value="1"/>
</dbReference>
<dbReference type="PANTHER" id="PTHR11060">
    <property type="entry name" value="PROTEIN MEMO1"/>
    <property type="match status" value="1"/>
</dbReference>
<sequence length="288" mass="30713">MNSLRQSAVAGTFYPADPAALSSMVETLLGVARAERSSLPSPPDVTSPDITPNAAVPKAIIAPHAGYAYSGIVAARAYASLAAARDRIKRVVILGPAHHYPLKGLALSSAAAFVTPFGQIPCDAKSTEILSKLPQVQELDAAHSLEHSIEVQLPFLQKVLDKFTLVALAVGDATTDDISEVLAALWGGRETLIVISSDLSHHLPYTEAKNMDTQTQRIIEAMDPALIGRERACGRVAMRGLLGLARVRRMRIETVDLCNSGDTSGDKDAVVGYGAWHFYEEDTNGAKT</sequence>
<dbReference type="PANTHER" id="PTHR11060:SF0">
    <property type="entry name" value="PROTEIN MEMO1"/>
    <property type="match status" value="1"/>
</dbReference>
<dbReference type="NCBIfam" id="TIGR04336">
    <property type="entry name" value="AmmeMemoSam_B"/>
    <property type="match status" value="1"/>
</dbReference>
<keyword evidence="4" id="KW-1185">Reference proteome</keyword>
<dbReference type="Pfam" id="PF01875">
    <property type="entry name" value="Memo"/>
    <property type="match status" value="1"/>
</dbReference>
<dbReference type="OrthoDB" id="9782820at2"/>
<dbReference type="HAMAP" id="MF_00055">
    <property type="entry name" value="MEMO1"/>
    <property type="match status" value="1"/>
</dbReference>
<comment type="caution">
    <text evidence="3">The sequence shown here is derived from an EMBL/GenBank/DDBJ whole genome shotgun (WGS) entry which is preliminary data.</text>
</comment>
<evidence type="ECO:0000256" key="2">
    <source>
        <dbReference type="HAMAP-Rule" id="MF_00055"/>
    </source>
</evidence>
<accession>A0A4R3J504</accession>
<organism evidence="3 4">
    <name type="scientific">Varunaivibrio sulfuroxidans</name>
    <dbReference type="NCBI Taxonomy" id="1773489"/>
    <lineage>
        <taxon>Bacteria</taxon>
        <taxon>Pseudomonadati</taxon>
        <taxon>Pseudomonadota</taxon>
        <taxon>Alphaproteobacteria</taxon>
        <taxon>Rhodospirillales</taxon>
        <taxon>Magnetovibrionaceae</taxon>
        <taxon>Varunaivibrio</taxon>
    </lineage>
</organism>
<evidence type="ECO:0000313" key="4">
    <source>
        <dbReference type="Proteomes" id="UP000295304"/>
    </source>
</evidence>
<comment type="similarity">
    <text evidence="1 2">Belongs to the MEMO1 family.</text>
</comment>
<dbReference type="AlphaFoldDB" id="A0A4R3J504"/>
<gene>
    <name evidence="3" type="ORF">EDD55_11186</name>
</gene>
<evidence type="ECO:0000256" key="1">
    <source>
        <dbReference type="ARBA" id="ARBA00006315"/>
    </source>
</evidence>
<dbReference type="RefSeq" id="WP_132940081.1">
    <property type="nucleotide sequence ID" value="NZ_CP119676.1"/>
</dbReference>
<dbReference type="InterPro" id="IPR002737">
    <property type="entry name" value="MEMO1_fam"/>
</dbReference>
<dbReference type="CDD" id="cd07361">
    <property type="entry name" value="MEMO_like"/>
    <property type="match status" value="1"/>
</dbReference>